<evidence type="ECO:0000313" key="2">
    <source>
        <dbReference type="Proteomes" id="UP000540685"/>
    </source>
</evidence>
<comment type="caution">
    <text evidence="1">The sequence shown here is derived from an EMBL/GenBank/DDBJ whole genome shotgun (WGS) entry which is preliminary data.</text>
</comment>
<proteinExistence type="predicted"/>
<reference evidence="1 2" key="1">
    <citation type="submission" date="2020-08" db="EMBL/GenBank/DDBJ databases">
        <title>Sequencing the genomes of 1000 actinobacteria strains.</title>
        <authorList>
            <person name="Klenk H.-P."/>
        </authorList>
    </citation>
    <scope>NUCLEOTIDE SEQUENCE [LARGE SCALE GENOMIC DNA]</scope>
    <source>
        <strain evidence="1 2">DSM 46887</strain>
    </source>
</reference>
<dbReference type="AlphaFoldDB" id="A0A7W9MKJ1"/>
<organism evidence="1 2">
    <name type="scientific">Streptosporangium becharense</name>
    <dbReference type="NCBI Taxonomy" id="1816182"/>
    <lineage>
        <taxon>Bacteria</taxon>
        <taxon>Bacillati</taxon>
        <taxon>Actinomycetota</taxon>
        <taxon>Actinomycetes</taxon>
        <taxon>Streptosporangiales</taxon>
        <taxon>Streptosporangiaceae</taxon>
        <taxon>Streptosporangium</taxon>
    </lineage>
</organism>
<name>A0A7W9MKJ1_9ACTN</name>
<dbReference type="EMBL" id="JACHMP010000002">
    <property type="protein sequence ID" value="MBB5823781.1"/>
    <property type="molecule type" value="Genomic_DNA"/>
</dbReference>
<gene>
    <name evidence="1" type="ORF">F4562_006930</name>
</gene>
<protein>
    <submittedName>
        <fullName evidence="1">Uncharacterized protein</fullName>
    </submittedName>
</protein>
<keyword evidence="2" id="KW-1185">Reference proteome</keyword>
<accession>A0A7W9MKJ1</accession>
<sequence length="75" mass="8102">MQTYDAVTVQAREGEPVRILQAPVVAAFACEFLAGVGAGHVDVDDEGNLVIADQVAYRPVRFERGGTVIVCERVR</sequence>
<evidence type="ECO:0000313" key="1">
    <source>
        <dbReference type="EMBL" id="MBB5823781.1"/>
    </source>
</evidence>
<dbReference type="RefSeq" id="WP_184538043.1">
    <property type="nucleotide sequence ID" value="NZ_JACHMP010000002.1"/>
</dbReference>
<dbReference type="Proteomes" id="UP000540685">
    <property type="component" value="Unassembled WGS sequence"/>
</dbReference>